<evidence type="ECO:0000313" key="3">
    <source>
        <dbReference type="RefSeq" id="XP_050944039.1"/>
    </source>
</evidence>
<proteinExistence type="predicted"/>
<protein>
    <submittedName>
        <fullName evidence="3">Uncharacterized protein LOC127150378</fullName>
    </submittedName>
</protein>
<dbReference type="Pfam" id="PF00665">
    <property type="entry name" value="rve"/>
    <property type="match status" value="1"/>
</dbReference>
<dbReference type="PROSITE" id="PS50994">
    <property type="entry name" value="INTEGRASE"/>
    <property type="match status" value="1"/>
</dbReference>
<dbReference type="InterPro" id="IPR001584">
    <property type="entry name" value="Integrase_cat-core"/>
</dbReference>
<dbReference type="RefSeq" id="XP_050944039.1">
    <property type="nucleotide sequence ID" value="XM_051088082.1"/>
</dbReference>
<sequence length="177" mass="20331">MSLLSPYVCVWVDSFGRQIEQGIQPHFSHQEPLYPIIASWPFEALGLNLVGPITPKSSADHSYILAGTDYFSKQTKVMLLREAKKKNIVNFVQTHIIYRYGIPQHIVTDNGRQFANTLMDKLCEKLNLKQYKSSMYKGATNGLVEAFSKTLCNLLKKVISKTKRDWQEKIEEALWAY</sequence>
<evidence type="ECO:0000259" key="1">
    <source>
        <dbReference type="PROSITE" id="PS50994"/>
    </source>
</evidence>
<reference evidence="3" key="1">
    <citation type="submission" date="2025-08" db="UniProtKB">
        <authorList>
            <consortium name="RefSeq"/>
        </authorList>
    </citation>
    <scope>IDENTIFICATION</scope>
    <source>
        <tissue evidence="3">Stem</tissue>
    </source>
</reference>
<dbReference type="PANTHER" id="PTHR37984">
    <property type="entry name" value="PROTEIN CBG26694"/>
    <property type="match status" value="1"/>
</dbReference>
<dbReference type="GeneID" id="127150378"/>
<organism evidence="2 3">
    <name type="scientific">Cucumis melo</name>
    <name type="common">Muskmelon</name>
    <dbReference type="NCBI Taxonomy" id="3656"/>
    <lineage>
        <taxon>Eukaryota</taxon>
        <taxon>Viridiplantae</taxon>
        <taxon>Streptophyta</taxon>
        <taxon>Embryophyta</taxon>
        <taxon>Tracheophyta</taxon>
        <taxon>Spermatophyta</taxon>
        <taxon>Magnoliopsida</taxon>
        <taxon>eudicotyledons</taxon>
        <taxon>Gunneridae</taxon>
        <taxon>Pentapetalae</taxon>
        <taxon>rosids</taxon>
        <taxon>fabids</taxon>
        <taxon>Cucurbitales</taxon>
        <taxon>Cucurbitaceae</taxon>
        <taxon>Benincaseae</taxon>
        <taxon>Cucumis</taxon>
    </lineage>
</organism>
<dbReference type="InterPro" id="IPR050951">
    <property type="entry name" value="Retrovirus_Pol_polyprotein"/>
</dbReference>
<accession>A0ABM3L1X6</accession>
<dbReference type="Proteomes" id="UP001652600">
    <property type="component" value="Chromosome 7"/>
</dbReference>
<gene>
    <name evidence="3" type="primary">LOC127150378</name>
</gene>
<keyword evidence="2" id="KW-1185">Reference proteome</keyword>
<name>A0ABM3L1X6_CUCME</name>
<evidence type="ECO:0000313" key="2">
    <source>
        <dbReference type="Proteomes" id="UP001652600"/>
    </source>
</evidence>
<dbReference type="SUPFAM" id="SSF53098">
    <property type="entry name" value="Ribonuclease H-like"/>
    <property type="match status" value="1"/>
</dbReference>
<dbReference type="PANTHER" id="PTHR37984:SF5">
    <property type="entry name" value="PROTEIN NYNRIN-LIKE"/>
    <property type="match status" value="1"/>
</dbReference>
<feature type="domain" description="Integrase catalytic" evidence="1">
    <location>
        <begin position="31"/>
        <end position="177"/>
    </location>
</feature>
<dbReference type="Gene3D" id="3.30.420.10">
    <property type="entry name" value="Ribonuclease H-like superfamily/Ribonuclease H"/>
    <property type="match status" value="1"/>
</dbReference>
<dbReference type="InterPro" id="IPR036397">
    <property type="entry name" value="RNaseH_sf"/>
</dbReference>
<dbReference type="InterPro" id="IPR012337">
    <property type="entry name" value="RNaseH-like_sf"/>
</dbReference>